<sequence>MVVCSHVNRHTLPLSSKSRECAVLVEQIFNPIILGLGGKAAETYMLHLCKQSHQRGMISDSMIYQAC</sequence>
<organism evidence="1 2">
    <name type="scientific">Adiantum capillus-veneris</name>
    <name type="common">Maidenhair fern</name>
    <dbReference type="NCBI Taxonomy" id="13818"/>
    <lineage>
        <taxon>Eukaryota</taxon>
        <taxon>Viridiplantae</taxon>
        <taxon>Streptophyta</taxon>
        <taxon>Embryophyta</taxon>
        <taxon>Tracheophyta</taxon>
        <taxon>Polypodiopsida</taxon>
        <taxon>Polypodiidae</taxon>
        <taxon>Polypodiales</taxon>
        <taxon>Pteridineae</taxon>
        <taxon>Pteridaceae</taxon>
        <taxon>Vittarioideae</taxon>
        <taxon>Adiantum</taxon>
    </lineage>
</organism>
<evidence type="ECO:0000313" key="1">
    <source>
        <dbReference type="EMBL" id="KAI5062911.1"/>
    </source>
</evidence>
<dbReference type="AlphaFoldDB" id="A0A9D4U9M4"/>
<dbReference type="EMBL" id="JABFUD020000021">
    <property type="protein sequence ID" value="KAI5062911.1"/>
    <property type="molecule type" value="Genomic_DNA"/>
</dbReference>
<accession>A0A9D4U9M4</accession>
<comment type="caution">
    <text evidence="1">The sequence shown here is derived from an EMBL/GenBank/DDBJ whole genome shotgun (WGS) entry which is preliminary data.</text>
</comment>
<evidence type="ECO:0000313" key="2">
    <source>
        <dbReference type="Proteomes" id="UP000886520"/>
    </source>
</evidence>
<dbReference type="Proteomes" id="UP000886520">
    <property type="component" value="Chromosome 21"/>
</dbReference>
<name>A0A9D4U9M4_ADICA</name>
<protein>
    <submittedName>
        <fullName evidence="1">Uncharacterized protein</fullName>
    </submittedName>
</protein>
<reference evidence="1" key="1">
    <citation type="submission" date="2021-01" db="EMBL/GenBank/DDBJ databases">
        <title>Adiantum capillus-veneris genome.</title>
        <authorList>
            <person name="Fang Y."/>
            <person name="Liao Q."/>
        </authorList>
    </citation>
    <scope>NUCLEOTIDE SEQUENCE</scope>
    <source>
        <strain evidence="1">H3</strain>
        <tissue evidence="1">Leaf</tissue>
    </source>
</reference>
<keyword evidence="2" id="KW-1185">Reference proteome</keyword>
<proteinExistence type="predicted"/>
<gene>
    <name evidence="1" type="ORF">GOP47_0021458</name>
</gene>